<dbReference type="Gene3D" id="3.40.50.1820">
    <property type="entry name" value="alpha/beta hydrolase"/>
    <property type="match status" value="1"/>
</dbReference>
<evidence type="ECO:0000256" key="1">
    <source>
        <dbReference type="ARBA" id="ARBA00006538"/>
    </source>
</evidence>
<comment type="similarity">
    <text evidence="1">Belongs to the C/M/P thioester hydrolase family.</text>
</comment>
<dbReference type="SUPFAM" id="SSF53474">
    <property type="entry name" value="alpha/beta-Hydrolases"/>
    <property type="match status" value="1"/>
</dbReference>
<keyword evidence="2" id="KW-0732">Signal</keyword>
<organism evidence="5 6">
    <name type="scientific">Roseateles aquae</name>
    <dbReference type="NCBI Taxonomy" id="3077235"/>
    <lineage>
        <taxon>Bacteria</taxon>
        <taxon>Pseudomonadati</taxon>
        <taxon>Pseudomonadota</taxon>
        <taxon>Betaproteobacteria</taxon>
        <taxon>Burkholderiales</taxon>
        <taxon>Sphaerotilaceae</taxon>
        <taxon>Roseateles</taxon>
    </lineage>
</organism>
<dbReference type="PANTHER" id="PTHR10824:SF4">
    <property type="entry name" value="ACYL-COENZYME A THIOESTERASE 1-LIKE"/>
    <property type="match status" value="1"/>
</dbReference>
<accession>A0ABU3PE78</accession>
<feature type="chain" id="PRO_5045764324" evidence="2">
    <location>
        <begin position="23"/>
        <end position="463"/>
    </location>
</feature>
<dbReference type="PANTHER" id="PTHR10824">
    <property type="entry name" value="ACYL-COENZYME A THIOESTERASE-RELATED"/>
    <property type="match status" value="1"/>
</dbReference>
<keyword evidence="6" id="KW-1185">Reference proteome</keyword>
<feature type="domain" description="Acyl-CoA thioester hydrolase/bile acid-CoA amino acid N-acetyltransferase" evidence="3">
    <location>
        <begin position="38"/>
        <end position="120"/>
    </location>
</feature>
<dbReference type="InterPro" id="IPR016662">
    <property type="entry name" value="Acyl-CoA_thioEstase_long-chain"/>
</dbReference>
<evidence type="ECO:0000313" key="6">
    <source>
        <dbReference type="Proteomes" id="UP001246372"/>
    </source>
</evidence>
<dbReference type="InterPro" id="IPR014940">
    <property type="entry name" value="BAAT_C"/>
</dbReference>
<evidence type="ECO:0000313" key="5">
    <source>
        <dbReference type="EMBL" id="MDT9000874.1"/>
    </source>
</evidence>
<name>A0ABU3PE78_9BURK</name>
<sequence>MQSPMNRLMMALLLSLAGPLAAAPRLEVAPAAEVLQGEPQTLALSGATPGERLTLRLSRRATLPGIGPALLRAEALFEADAQGRIDPERQAPLSGSYAGVDGRGLFWSALPVRGEPQGVPAADAPAGQLLLEALGRDAEGAPHRVAELNLRWLPAEPLVQGRNVASLPGARLVWPKNAAAALPVVIVLGGSEGGSSTAVHMAEALAARGLAALALPYYSPPRWGAQGPMAPELPALPTSFAHIELGLLETARNWLREQPEVDASRIALWGASKGGEFVLAGASRIAGFKGVVAVVPSDVIWEGFDMQRGAMGQPSFSWQGKPLHFVPYQGYAEEVAGFMSGQPVLLRRPHDAGRASHAEAAAAARIEVEKIAAPVLLIAGSDDQVWDSGGMARSVAARRASAGLKTELMVFEGAGHGITSLGGTPTALNNAGPMKLGGQPAADARAQQQGWARTISFLREVLR</sequence>
<comment type="caution">
    <text evidence="5">The sequence shown here is derived from an EMBL/GenBank/DDBJ whole genome shotgun (WGS) entry which is preliminary data.</text>
</comment>
<dbReference type="InterPro" id="IPR042490">
    <property type="entry name" value="Thio_Ohase/BAAT_N"/>
</dbReference>
<evidence type="ECO:0000259" key="3">
    <source>
        <dbReference type="Pfam" id="PF04775"/>
    </source>
</evidence>
<evidence type="ECO:0000259" key="4">
    <source>
        <dbReference type="Pfam" id="PF08840"/>
    </source>
</evidence>
<dbReference type="RefSeq" id="WP_315651762.1">
    <property type="nucleotide sequence ID" value="NZ_JAVXZY010000007.1"/>
</dbReference>
<feature type="signal peptide" evidence="2">
    <location>
        <begin position="1"/>
        <end position="22"/>
    </location>
</feature>
<reference evidence="5" key="1">
    <citation type="submission" date="2023-09" db="EMBL/GenBank/DDBJ databases">
        <title>Paucibacter sp. APW11 Genome sequencing and assembly.</title>
        <authorList>
            <person name="Kim I."/>
        </authorList>
    </citation>
    <scope>NUCLEOTIDE SEQUENCE</scope>
    <source>
        <strain evidence="5">APW11</strain>
    </source>
</reference>
<protein>
    <submittedName>
        <fullName evidence="5">Acyl-CoA thioesterase/bile acid-CoA:amino acid N-acyltransferase family protein</fullName>
    </submittedName>
</protein>
<dbReference type="PIRSF" id="PIRSF016521">
    <property type="entry name" value="Acyl-CoA_hydro"/>
    <property type="match status" value="1"/>
</dbReference>
<proteinExistence type="inferred from homology"/>
<dbReference type="Gene3D" id="2.60.40.2240">
    <property type="entry name" value="Acyl-CoA thioester hydrolase/BAAT N-terminal domain"/>
    <property type="match status" value="1"/>
</dbReference>
<dbReference type="Pfam" id="PF08840">
    <property type="entry name" value="BAAT_C"/>
    <property type="match status" value="1"/>
</dbReference>
<dbReference type="EMBL" id="JAVXZY010000007">
    <property type="protein sequence ID" value="MDT9000874.1"/>
    <property type="molecule type" value="Genomic_DNA"/>
</dbReference>
<dbReference type="Proteomes" id="UP001246372">
    <property type="component" value="Unassembled WGS sequence"/>
</dbReference>
<evidence type="ECO:0000256" key="2">
    <source>
        <dbReference type="SAM" id="SignalP"/>
    </source>
</evidence>
<feature type="domain" description="BAAT/Acyl-CoA thioester hydrolase C-terminal" evidence="4">
    <location>
        <begin position="244"/>
        <end position="462"/>
    </location>
</feature>
<dbReference type="InterPro" id="IPR029058">
    <property type="entry name" value="AB_hydrolase_fold"/>
</dbReference>
<dbReference type="Pfam" id="PF04775">
    <property type="entry name" value="Bile_Hydr_Trans"/>
    <property type="match status" value="1"/>
</dbReference>
<gene>
    <name evidence="5" type="ORF">RQP53_16480</name>
</gene>
<dbReference type="InterPro" id="IPR006862">
    <property type="entry name" value="Thio_Ohase/aa_AcTrfase"/>
</dbReference>